<proteinExistence type="predicted"/>
<evidence type="ECO:0000313" key="3">
    <source>
        <dbReference type="Proteomes" id="UP001159405"/>
    </source>
</evidence>
<organism evidence="2 3">
    <name type="scientific">Porites lobata</name>
    <dbReference type="NCBI Taxonomy" id="104759"/>
    <lineage>
        <taxon>Eukaryota</taxon>
        <taxon>Metazoa</taxon>
        <taxon>Cnidaria</taxon>
        <taxon>Anthozoa</taxon>
        <taxon>Hexacorallia</taxon>
        <taxon>Scleractinia</taxon>
        <taxon>Fungiina</taxon>
        <taxon>Poritidae</taxon>
        <taxon>Porites</taxon>
    </lineage>
</organism>
<dbReference type="Proteomes" id="UP001159405">
    <property type="component" value="Unassembled WGS sequence"/>
</dbReference>
<dbReference type="EMBL" id="CALNXK010000006">
    <property type="protein sequence ID" value="CAH3038420.1"/>
    <property type="molecule type" value="Genomic_DNA"/>
</dbReference>
<comment type="caution">
    <text evidence="2">The sequence shown here is derived from an EMBL/GenBank/DDBJ whole genome shotgun (WGS) entry which is preliminary data.</text>
</comment>
<keyword evidence="1" id="KW-1133">Transmembrane helix</keyword>
<evidence type="ECO:0000313" key="2">
    <source>
        <dbReference type="EMBL" id="CAH3038420.1"/>
    </source>
</evidence>
<sequence length="170" mass="19450">MKSHLPSVHTYADDTQLYISFNPVDKTSEADAVIAIENCIRDVRAWMRDDKLMLNDDKTEFLIIGSERQLSKVSVDKIKIGQAECAIWAPGSILIWTCRLIAFYYLYNIRHIRKYLSRLFTRSSQAGLTTVMTSVKNEEDFGRSRVIDGCPLFMEQSSSANKTGNINRLF</sequence>
<evidence type="ECO:0008006" key="4">
    <source>
        <dbReference type="Google" id="ProtNLM"/>
    </source>
</evidence>
<protein>
    <recommendedName>
        <fullName evidence="4">Reverse transcriptase domain-containing protein</fullName>
    </recommendedName>
</protein>
<gene>
    <name evidence="2" type="ORF">PLOB_00039212</name>
</gene>
<reference evidence="2 3" key="1">
    <citation type="submission" date="2022-05" db="EMBL/GenBank/DDBJ databases">
        <authorList>
            <consortium name="Genoscope - CEA"/>
            <person name="William W."/>
        </authorList>
    </citation>
    <scope>NUCLEOTIDE SEQUENCE [LARGE SCALE GENOMIC DNA]</scope>
</reference>
<name>A0ABN8MXS0_9CNID</name>
<keyword evidence="1" id="KW-0472">Membrane</keyword>
<accession>A0ABN8MXS0</accession>
<keyword evidence="3" id="KW-1185">Reference proteome</keyword>
<feature type="transmembrane region" description="Helical" evidence="1">
    <location>
        <begin position="87"/>
        <end position="107"/>
    </location>
</feature>
<evidence type="ECO:0000256" key="1">
    <source>
        <dbReference type="SAM" id="Phobius"/>
    </source>
</evidence>
<keyword evidence="1" id="KW-0812">Transmembrane</keyword>